<evidence type="ECO:0000313" key="2">
    <source>
        <dbReference type="Proteomes" id="UP000785679"/>
    </source>
</evidence>
<dbReference type="EMBL" id="RRYP01007480">
    <property type="protein sequence ID" value="TNV80466.1"/>
    <property type="molecule type" value="Genomic_DNA"/>
</dbReference>
<sequence length="221" mass="25329">MFYLPSQQASSVFALIKVLVLQHEFDLKVPHQGGSLIFIIDASPILPWMLRLKYHLFACIVGNAEPESLSLGQCAFYLRLVALIWTVEIVYGQLVVLGANLCTLICRMQFKCDLSSIPICLYFINYFNASRVKYHAKVPVNLVLVEPLHHGWVRSHILSFHSKVEIIDVDVQWKRRLRLGQVLLGAHCRNCCFRSLDHVRELKAKIDQDGKETDQRDEPAE</sequence>
<organism evidence="1 2">
    <name type="scientific">Halteria grandinella</name>
    <dbReference type="NCBI Taxonomy" id="5974"/>
    <lineage>
        <taxon>Eukaryota</taxon>
        <taxon>Sar</taxon>
        <taxon>Alveolata</taxon>
        <taxon>Ciliophora</taxon>
        <taxon>Intramacronucleata</taxon>
        <taxon>Spirotrichea</taxon>
        <taxon>Stichotrichia</taxon>
        <taxon>Sporadotrichida</taxon>
        <taxon>Halteriidae</taxon>
        <taxon>Halteria</taxon>
    </lineage>
</organism>
<comment type="caution">
    <text evidence="1">The sequence shown here is derived from an EMBL/GenBank/DDBJ whole genome shotgun (WGS) entry which is preliminary data.</text>
</comment>
<accession>A0A8J8T3T4</accession>
<dbReference type="AlphaFoldDB" id="A0A8J8T3T4"/>
<evidence type="ECO:0000313" key="1">
    <source>
        <dbReference type="EMBL" id="TNV80466.1"/>
    </source>
</evidence>
<gene>
    <name evidence="1" type="ORF">FGO68_gene96</name>
</gene>
<keyword evidence="2" id="KW-1185">Reference proteome</keyword>
<reference evidence="1" key="1">
    <citation type="submission" date="2019-06" db="EMBL/GenBank/DDBJ databases">
        <authorList>
            <person name="Zheng W."/>
        </authorList>
    </citation>
    <scope>NUCLEOTIDE SEQUENCE</scope>
    <source>
        <strain evidence="1">QDHG01</strain>
    </source>
</reference>
<protein>
    <submittedName>
        <fullName evidence="1">Uncharacterized protein</fullName>
    </submittedName>
</protein>
<dbReference type="Proteomes" id="UP000785679">
    <property type="component" value="Unassembled WGS sequence"/>
</dbReference>
<proteinExistence type="predicted"/>
<name>A0A8J8T3T4_HALGN</name>